<protein>
    <submittedName>
        <fullName evidence="2">Uncharacterized protein</fullName>
    </submittedName>
</protein>
<evidence type="ECO:0000313" key="2">
    <source>
        <dbReference type="EMBL" id="ERG91356.1"/>
    </source>
</evidence>
<accession>U1PGV6</accession>
<dbReference type="AlphaFoldDB" id="U1PGV6"/>
<dbReference type="HOGENOM" id="CLU_2712729_0_0_2"/>
<evidence type="ECO:0000256" key="1">
    <source>
        <dbReference type="SAM" id="MobiDB-lite"/>
    </source>
</evidence>
<organism evidence="2 3">
    <name type="scientific">Haloquadratum walsbyi J07HQW1</name>
    <dbReference type="NCBI Taxonomy" id="1238424"/>
    <lineage>
        <taxon>Archaea</taxon>
        <taxon>Methanobacteriati</taxon>
        <taxon>Methanobacteriota</taxon>
        <taxon>Stenosarchaea group</taxon>
        <taxon>Halobacteria</taxon>
        <taxon>Halobacteriales</taxon>
        <taxon>Haloferacaceae</taxon>
        <taxon>Haloquadratum</taxon>
    </lineage>
</organism>
<evidence type="ECO:0000313" key="3">
    <source>
        <dbReference type="Proteomes" id="UP000030649"/>
    </source>
</evidence>
<feature type="compositionally biased region" description="Polar residues" evidence="1">
    <location>
        <begin position="60"/>
        <end position="72"/>
    </location>
</feature>
<gene>
    <name evidence="2" type="ORF">J07HQW1_01390</name>
</gene>
<dbReference type="EMBL" id="KE356560">
    <property type="protein sequence ID" value="ERG91356.1"/>
    <property type="molecule type" value="Genomic_DNA"/>
</dbReference>
<feature type="region of interest" description="Disordered" evidence="1">
    <location>
        <begin position="49"/>
        <end position="72"/>
    </location>
</feature>
<feature type="region of interest" description="Disordered" evidence="1">
    <location>
        <begin position="1"/>
        <end position="24"/>
    </location>
</feature>
<dbReference type="Proteomes" id="UP000030649">
    <property type="component" value="Unassembled WGS sequence"/>
</dbReference>
<name>U1PGV6_9EURY</name>
<reference evidence="2 3" key="1">
    <citation type="journal article" date="2013" name="PLoS ONE">
        <title>Assembly-driven community genomics of a hypersaline microbial ecosystem.</title>
        <authorList>
            <person name="Podell S."/>
            <person name="Ugalde J.A."/>
            <person name="Narasingarao P."/>
            <person name="Banfield J.F."/>
            <person name="Heidelberg K.B."/>
            <person name="Allen E.E."/>
        </authorList>
    </citation>
    <scope>NUCLEOTIDE SEQUENCE [LARGE SCALE GENOMIC DNA]</scope>
    <source>
        <strain evidence="3">J07HQW1</strain>
    </source>
</reference>
<proteinExistence type="predicted"/>
<feature type="compositionally biased region" description="Polar residues" evidence="1">
    <location>
        <begin position="9"/>
        <end position="23"/>
    </location>
</feature>
<sequence>MPTCLIDYTQGTTDGTGETSLQHATPVRWRETKLTQLLETALAQRIHSHAGGERKCNMNMKHNQNQTEPEPE</sequence>